<dbReference type="InterPro" id="IPR005232">
    <property type="entry name" value="LarE"/>
</dbReference>
<dbReference type="Gene3D" id="1.10.150.240">
    <property type="entry name" value="Putative phosphatase, domain 2"/>
    <property type="match status" value="1"/>
</dbReference>
<dbReference type="CDD" id="cd01990">
    <property type="entry name" value="LarE-like"/>
    <property type="match status" value="1"/>
</dbReference>
<dbReference type="InterPro" id="IPR036412">
    <property type="entry name" value="HAD-like_sf"/>
</dbReference>
<dbReference type="EMBL" id="JBHSRD010000003">
    <property type="protein sequence ID" value="MFC6006611.1"/>
    <property type="molecule type" value="Genomic_DNA"/>
</dbReference>
<comment type="caution">
    <text evidence="1">The sequence shown here is derived from an EMBL/GenBank/DDBJ whole genome shotgun (WGS) entry which is preliminary data.</text>
</comment>
<accession>A0ABW1JBF7</accession>
<dbReference type="InterPro" id="IPR023214">
    <property type="entry name" value="HAD_sf"/>
</dbReference>
<dbReference type="InterPro" id="IPR014729">
    <property type="entry name" value="Rossmann-like_a/b/a_fold"/>
</dbReference>
<dbReference type="Proteomes" id="UP001596189">
    <property type="component" value="Unassembled WGS sequence"/>
</dbReference>
<keyword evidence="2" id="KW-1185">Reference proteome</keyword>
<evidence type="ECO:0000313" key="2">
    <source>
        <dbReference type="Proteomes" id="UP001596189"/>
    </source>
</evidence>
<dbReference type="InterPro" id="IPR052188">
    <property type="entry name" value="Ni-pincer_cofactor_biosynth"/>
</dbReference>
<dbReference type="GO" id="GO:0016740">
    <property type="term" value="F:transferase activity"/>
    <property type="evidence" value="ECO:0007669"/>
    <property type="project" value="UniProtKB-KW"/>
</dbReference>
<dbReference type="SUPFAM" id="SSF52402">
    <property type="entry name" value="Adenine nucleotide alpha hydrolases-like"/>
    <property type="match status" value="1"/>
</dbReference>
<protein>
    <submittedName>
        <fullName evidence="1">ATP-dependent sacrificial sulfur transferase LarE</fullName>
    </submittedName>
</protein>
<dbReference type="PANTHER" id="PTHR43169:SF2">
    <property type="entry name" value="NAD_GMP SYNTHASE DOMAIN-CONTAINING PROTEIN"/>
    <property type="match status" value="1"/>
</dbReference>
<proteinExistence type="predicted"/>
<dbReference type="PANTHER" id="PTHR43169">
    <property type="entry name" value="EXSB FAMILY PROTEIN"/>
    <property type="match status" value="1"/>
</dbReference>
<dbReference type="Pfam" id="PF12710">
    <property type="entry name" value="HAD"/>
    <property type="match status" value="1"/>
</dbReference>
<dbReference type="Gene3D" id="3.40.50.620">
    <property type="entry name" value="HUPs"/>
    <property type="match status" value="1"/>
</dbReference>
<name>A0ABW1JBF7_9ACTN</name>
<gene>
    <name evidence="1" type="primary">larE</name>
    <name evidence="1" type="ORF">ACFQDO_05650</name>
</gene>
<reference evidence="2" key="1">
    <citation type="journal article" date="2019" name="Int. J. Syst. Evol. Microbiol.">
        <title>The Global Catalogue of Microorganisms (GCM) 10K type strain sequencing project: providing services to taxonomists for standard genome sequencing and annotation.</title>
        <authorList>
            <consortium name="The Broad Institute Genomics Platform"/>
            <consortium name="The Broad Institute Genome Sequencing Center for Infectious Disease"/>
            <person name="Wu L."/>
            <person name="Ma J."/>
        </authorList>
    </citation>
    <scope>NUCLEOTIDE SEQUENCE [LARGE SCALE GENOMIC DNA]</scope>
    <source>
        <strain evidence="2">KACC 14249</strain>
    </source>
</reference>
<sequence>MDLAVGFDLDMTLVDSSEGIVATVLAAVAELGPDSGYSIDPAALAATIGIPMEDMLAPYLPPELLLPVADRYRELYPAIGVPRTVALPGAHEAFAAVRAVHGQVVVVSAKPEPAVRLVLEQVGLQADVVVGRLFAADKGIALREHGVSVYLGDHPGDVAGAHAADAVAVAVATGPHDAPALAAVGADVVLPGLEPFPVWLDAHVLDARLADLHARLAATGSLVVAFSGGVDSAFLLAAAVRALGPTNVVAATAVSGSLADGELDGAAAFARGLGVRHLTPQTDEMARDGYRANAGDRCFFCKAELLDVVGPLARSLGIEAVATGTNADDALAGFRPGIRAAAERGALTPLRDAGFTKAQVRAAAARWELPTWDKPAAACLSSRIAYGVQITTSGLARVDRAEADARTWCREGGVDVRDLRVRDLGQDRARIELDAAALAAVLQRPDAGAALVAAVLAAGFGSAEIDPQGFRSGSMNELLATPERYR</sequence>
<dbReference type="InterPro" id="IPR023198">
    <property type="entry name" value="PGP-like_dom2"/>
</dbReference>
<keyword evidence="1" id="KW-0808">Transferase</keyword>
<organism evidence="1 2">
    <name type="scientific">Angustibacter luteus</name>
    <dbReference type="NCBI Taxonomy" id="658456"/>
    <lineage>
        <taxon>Bacteria</taxon>
        <taxon>Bacillati</taxon>
        <taxon>Actinomycetota</taxon>
        <taxon>Actinomycetes</taxon>
        <taxon>Kineosporiales</taxon>
        <taxon>Kineosporiaceae</taxon>
    </lineage>
</organism>
<dbReference type="SUPFAM" id="SSF56784">
    <property type="entry name" value="HAD-like"/>
    <property type="match status" value="1"/>
</dbReference>
<dbReference type="RefSeq" id="WP_345718089.1">
    <property type="nucleotide sequence ID" value="NZ_BAABFP010000008.1"/>
</dbReference>
<dbReference type="Gene3D" id="3.40.50.1000">
    <property type="entry name" value="HAD superfamily/HAD-like"/>
    <property type="match status" value="1"/>
</dbReference>
<evidence type="ECO:0000313" key="1">
    <source>
        <dbReference type="EMBL" id="MFC6006611.1"/>
    </source>
</evidence>
<dbReference type="NCBIfam" id="TIGR00268">
    <property type="entry name" value="ATP-dependent sacrificial sulfur transferase LarE"/>
    <property type="match status" value="1"/>
</dbReference>